<dbReference type="InterPro" id="IPR007497">
    <property type="entry name" value="SIMPL/DUF541"/>
</dbReference>
<evidence type="ECO:0008006" key="4">
    <source>
        <dbReference type="Google" id="ProtNLM"/>
    </source>
</evidence>
<organism evidence="2 3">
    <name type="scientific">Flavobacterium urocaniciphilum</name>
    <dbReference type="NCBI Taxonomy" id="1299341"/>
    <lineage>
        <taxon>Bacteria</taxon>
        <taxon>Pseudomonadati</taxon>
        <taxon>Bacteroidota</taxon>
        <taxon>Flavobacteriia</taxon>
        <taxon>Flavobacteriales</taxon>
        <taxon>Flavobacteriaceae</taxon>
        <taxon>Flavobacterium</taxon>
    </lineage>
</organism>
<evidence type="ECO:0000313" key="3">
    <source>
        <dbReference type="Proteomes" id="UP000198648"/>
    </source>
</evidence>
<reference evidence="2 3" key="1">
    <citation type="submission" date="2016-10" db="EMBL/GenBank/DDBJ databases">
        <authorList>
            <person name="de Groot N.N."/>
        </authorList>
    </citation>
    <scope>NUCLEOTIDE SEQUENCE [LARGE SCALE GENOMIC DNA]</scope>
    <source>
        <strain evidence="2 3">DSM 27078</strain>
    </source>
</reference>
<protein>
    <recommendedName>
        <fullName evidence="4">LPP20 lipoprotein</fullName>
    </recommendedName>
</protein>
<proteinExistence type="predicted"/>
<name>A0A1H9CX49_9FLAO</name>
<accession>A0A1H9CX49</accession>
<evidence type="ECO:0000256" key="1">
    <source>
        <dbReference type="SAM" id="SignalP"/>
    </source>
</evidence>
<dbReference type="STRING" id="1299341.SAMN05444005_105103"/>
<feature type="chain" id="PRO_5011571330" description="LPP20 lipoprotein" evidence="1">
    <location>
        <begin position="22"/>
        <end position="338"/>
    </location>
</feature>
<sequence>MKNLNPILATLFVVTSSSLFAQHSGNVNSEDALRKEASGNYNYQNPNQYHNRDVPTIQTTYSNENEMVISIKGIYNEKATAQKAVFSVLQVGKTAEEVTDLMDNRLNTVMNEMKSFNAEIEVITDMISFVPMYDYEVTKKIFNPKTYNEKPSGFELKKNLIIKFKNTNDLNKIMSICAKQEIYDLAKVDYVTSNLDHIRDVLQLKASEEYKQMLTNYSAIMNTDLFKKEKTLVEGYSTLYPMESYKAYTAYSQAAINFSPDSQVNNIRKNSTQFYDAALAKSHTFVVNADITEPTIQIFYDLTIRIKLKEDQLPKNTIIRNNRYYIITATGDIKPLIL</sequence>
<keyword evidence="3" id="KW-1185">Reference proteome</keyword>
<keyword evidence="1" id="KW-0732">Signal</keyword>
<feature type="signal peptide" evidence="1">
    <location>
        <begin position="1"/>
        <end position="21"/>
    </location>
</feature>
<dbReference type="Proteomes" id="UP000198648">
    <property type="component" value="Unassembled WGS sequence"/>
</dbReference>
<evidence type="ECO:0000313" key="2">
    <source>
        <dbReference type="EMBL" id="SEQ05138.1"/>
    </source>
</evidence>
<dbReference type="OrthoDB" id="1228710at2"/>
<dbReference type="Gene3D" id="3.30.110.170">
    <property type="entry name" value="Protein of unknown function (DUF541), domain 1"/>
    <property type="match status" value="1"/>
</dbReference>
<dbReference type="RefSeq" id="WP_091468459.1">
    <property type="nucleotide sequence ID" value="NZ_FOEI01000005.1"/>
</dbReference>
<dbReference type="Pfam" id="PF04402">
    <property type="entry name" value="SIMPL"/>
    <property type="match status" value="1"/>
</dbReference>
<dbReference type="AlphaFoldDB" id="A0A1H9CX49"/>
<dbReference type="EMBL" id="FOEI01000005">
    <property type="protein sequence ID" value="SEQ05138.1"/>
    <property type="molecule type" value="Genomic_DNA"/>
</dbReference>
<gene>
    <name evidence="2" type="ORF">SAMN05444005_105103</name>
</gene>
<dbReference type="Gene3D" id="3.30.70.2970">
    <property type="entry name" value="Protein of unknown function (DUF541), domain 2"/>
    <property type="match status" value="1"/>
</dbReference>